<comment type="caution">
    <text evidence="2">The sequence shown here is derived from an EMBL/GenBank/DDBJ whole genome shotgun (WGS) entry which is preliminary data.</text>
</comment>
<gene>
    <name evidence="2" type="ORF">UR63_C0006G0022</name>
</gene>
<dbReference type="AlphaFoldDB" id="A0A0G0BWD2"/>
<dbReference type="Proteomes" id="UP000034127">
    <property type="component" value="Unassembled WGS sequence"/>
</dbReference>
<evidence type="ECO:0000313" key="3">
    <source>
        <dbReference type="Proteomes" id="UP000034127"/>
    </source>
</evidence>
<sequence length="78" mass="8948">MVEVEPVDWEVFRLPCGGRVDEPKLFICPLDFALLTDIPYLFFISENLSRTSKHNPSRPASNGQKSPPKTKIIITYRK</sequence>
<reference evidence="2 3" key="1">
    <citation type="journal article" date="2015" name="Nature">
        <title>rRNA introns, odd ribosomes, and small enigmatic genomes across a large radiation of phyla.</title>
        <authorList>
            <person name="Brown C.T."/>
            <person name="Hug L.A."/>
            <person name="Thomas B.C."/>
            <person name="Sharon I."/>
            <person name="Castelle C.J."/>
            <person name="Singh A."/>
            <person name="Wilkins M.J."/>
            <person name="Williams K.H."/>
            <person name="Banfield J.F."/>
        </authorList>
    </citation>
    <scope>NUCLEOTIDE SEQUENCE [LARGE SCALE GENOMIC DNA]</scope>
</reference>
<protein>
    <submittedName>
        <fullName evidence="2">Uncharacterized protein</fullName>
    </submittedName>
</protein>
<organism evidence="2 3">
    <name type="scientific">Candidatus Roizmanbacteria bacterium GW2011_GWC2_35_12</name>
    <dbReference type="NCBI Taxonomy" id="1618485"/>
    <lineage>
        <taxon>Bacteria</taxon>
        <taxon>Candidatus Roizmaniibacteriota</taxon>
    </lineage>
</organism>
<dbReference type="EMBL" id="LBPX01000006">
    <property type="protein sequence ID" value="KKP68091.1"/>
    <property type="molecule type" value="Genomic_DNA"/>
</dbReference>
<accession>A0A0G0BWD2</accession>
<feature type="region of interest" description="Disordered" evidence="1">
    <location>
        <begin position="50"/>
        <end position="78"/>
    </location>
</feature>
<evidence type="ECO:0000256" key="1">
    <source>
        <dbReference type="SAM" id="MobiDB-lite"/>
    </source>
</evidence>
<proteinExistence type="predicted"/>
<feature type="compositionally biased region" description="Polar residues" evidence="1">
    <location>
        <begin position="58"/>
        <end position="67"/>
    </location>
</feature>
<evidence type="ECO:0000313" key="2">
    <source>
        <dbReference type="EMBL" id="KKP68091.1"/>
    </source>
</evidence>
<name>A0A0G0BWD2_9BACT</name>